<feature type="transmembrane region" description="Helical" evidence="2">
    <location>
        <begin position="298"/>
        <end position="319"/>
    </location>
</feature>
<keyword evidence="2" id="KW-0812">Transmembrane</keyword>
<feature type="transmembrane region" description="Helical" evidence="2">
    <location>
        <begin position="98"/>
        <end position="117"/>
    </location>
</feature>
<feature type="transmembrane region" description="Helical" evidence="2">
    <location>
        <begin position="254"/>
        <end position="277"/>
    </location>
</feature>
<evidence type="ECO:0000256" key="1">
    <source>
        <dbReference type="SAM" id="MobiDB-lite"/>
    </source>
</evidence>
<sequence>MDPPRLSRSPSDDDESSPILGNFGSETSLILVHDDEPSTPFSISDDADDDEDPQSPELEVRRHWSPAMQPSLVFLYLLSPYLKLGAMLLPNTQLPLKFGIPALAVFAVLTAFARQIWYMLARYFRKADFEDLVLDAFARGRGKERLRAWLRTMVRAGTGMLRVLLAAIYLREAVHNILPVLPEDLPVPPRPALTVAFALVLAPFASAETLVAKRVVYATGASILSYIGWFTCVAVAHAHGTLQINPGWLRMGAFWQGITVTAFAFTSSSTLALYASLKAGIPHSGLSKSPATRSFRTLSSLSVGLAVGFTLPLAFFAAQMPAVILQDPLDLQTPIVAFNSLTLLLGIPSILVTTPSLPVSERLQRSTTIPISKYLLFVLVVLLTLVPTRIARILSDILLASACMSTFFLPAAIHITVHFFKQPLSIVIPQRPATPSAADELLQRKEDALQRRQWRKRVIWDIGVWVLLLPVGGGGFVWGFGRIVGKW</sequence>
<feature type="transmembrane region" description="Helical" evidence="2">
    <location>
        <begin position="71"/>
        <end position="92"/>
    </location>
</feature>
<name>A0ABQ0MAK1_MYCCL</name>
<dbReference type="Proteomes" id="UP000815677">
    <property type="component" value="Unassembled WGS sequence"/>
</dbReference>
<protein>
    <recommendedName>
        <fullName evidence="5">Amino acid transporter transmembrane domain-containing protein</fullName>
    </recommendedName>
</protein>
<feature type="region of interest" description="Disordered" evidence="1">
    <location>
        <begin position="1"/>
        <end position="22"/>
    </location>
</feature>
<feature type="transmembrane region" description="Helical" evidence="2">
    <location>
        <begin position="397"/>
        <end position="420"/>
    </location>
</feature>
<evidence type="ECO:0000313" key="4">
    <source>
        <dbReference type="Proteomes" id="UP000815677"/>
    </source>
</evidence>
<feature type="transmembrane region" description="Helical" evidence="2">
    <location>
        <begin position="458"/>
        <end position="481"/>
    </location>
</feature>
<keyword evidence="2" id="KW-1133">Transmembrane helix</keyword>
<keyword evidence="4" id="KW-1185">Reference proteome</keyword>
<keyword evidence="2" id="KW-0472">Membrane</keyword>
<proteinExistence type="predicted"/>
<feature type="compositionally biased region" description="Acidic residues" evidence="1">
    <location>
        <begin position="45"/>
        <end position="54"/>
    </location>
</feature>
<evidence type="ECO:0008006" key="5">
    <source>
        <dbReference type="Google" id="ProtNLM"/>
    </source>
</evidence>
<feature type="transmembrane region" description="Helical" evidence="2">
    <location>
        <begin position="223"/>
        <end position="242"/>
    </location>
</feature>
<organism evidence="3 4">
    <name type="scientific">Mycena chlorophos</name>
    <name type="common">Agaric fungus</name>
    <name type="synonym">Agaricus chlorophos</name>
    <dbReference type="NCBI Taxonomy" id="658473"/>
    <lineage>
        <taxon>Eukaryota</taxon>
        <taxon>Fungi</taxon>
        <taxon>Dikarya</taxon>
        <taxon>Basidiomycota</taxon>
        <taxon>Agaricomycotina</taxon>
        <taxon>Agaricomycetes</taxon>
        <taxon>Agaricomycetidae</taxon>
        <taxon>Agaricales</taxon>
        <taxon>Marasmiineae</taxon>
        <taxon>Mycenaceae</taxon>
        <taxon>Mycena</taxon>
    </lineage>
</organism>
<feature type="transmembrane region" description="Helical" evidence="2">
    <location>
        <begin position="331"/>
        <end position="353"/>
    </location>
</feature>
<feature type="transmembrane region" description="Helical" evidence="2">
    <location>
        <begin position="374"/>
        <end position="391"/>
    </location>
</feature>
<feature type="region of interest" description="Disordered" evidence="1">
    <location>
        <begin position="35"/>
        <end position="59"/>
    </location>
</feature>
<reference evidence="3" key="1">
    <citation type="submission" date="2014-09" db="EMBL/GenBank/DDBJ databases">
        <title>Genome sequence of the luminous mushroom Mycena chlorophos for searching fungal bioluminescence genes.</title>
        <authorList>
            <person name="Tanaka Y."/>
            <person name="Kasuga D."/>
            <person name="Oba Y."/>
            <person name="Hase S."/>
            <person name="Sato K."/>
            <person name="Oba Y."/>
            <person name="Sakakibara Y."/>
        </authorList>
    </citation>
    <scope>NUCLEOTIDE SEQUENCE</scope>
</reference>
<gene>
    <name evidence="3" type="ORF">MCHLO_16416</name>
</gene>
<dbReference type="EMBL" id="DF849942">
    <property type="protein sequence ID" value="GAT60252.1"/>
    <property type="molecule type" value="Genomic_DNA"/>
</dbReference>
<evidence type="ECO:0000313" key="3">
    <source>
        <dbReference type="EMBL" id="GAT60252.1"/>
    </source>
</evidence>
<accession>A0ABQ0MAK1</accession>
<evidence type="ECO:0000256" key="2">
    <source>
        <dbReference type="SAM" id="Phobius"/>
    </source>
</evidence>